<reference evidence="2 3" key="1">
    <citation type="submission" date="2019-03" db="EMBL/GenBank/DDBJ databases">
        <title>Roseomonas sp. a novel Roseomonas species isolated from Sea whip Gorgonian.</title>
        <authorList>
            <person name="Li F."/>
            <person name="Pan X."/>
            <person name="Huang S."/>
            <person name="Li Z."/>
            <person name="Meng B."/>
        </authorList>
    </citation>
    <scope>NUCLEOTIDE SEQUENCE [LARGE SCALE GENOMIC DNA]</scope>
    <source>
        <strain evidence="2 3">M0104</strain>
    </source>
</reference>
<comment type="caution">
    <text evidence="2">The sequence shown here is derived from an EMBL/GenBank/DDBJ whole genome shotgun (WGS) entry which is preliminary data.</text>
</comment>
<feature type="region of interest" description="Disordered" evidence="1">
    <location>
        <begin position="47"/>
        <end position="71"/>
    </location>
</feature>
<evidence type="ECO:0000313" key="2">
    <source>
        <dbReference type="EMBL" id="MXP65334.1"/>
    </source>
</evidence>
<dbReference type="RefSeq" id="WP_160938744.1">
    <property type="nucleotide sequence ID" value="NZ_SNVJ01000020.1"/>
</dbReference>
<dbReference type="OrthoDB" id="9927484at2"/>
<accession>A0A845BH04</accession>
<proteinExistence type="predicted"/>
<organism evidence="2 3">
    <name type="scientific">Teichococcus coralli</name>
    <dbReference type="NCBI Taxonomy" id="2545983"/>
    <lineage>
        <taxon>Bacteria</taxon>
        <taxon>Pseudomonadati</taxon>
        <taxon>Pseudomonadota</taxon>
        <taxon>Alphaproteobacteria</taxon>
        <taxon>Acetobacterales</taxon>
        <taxon>Roseomonadaceae</taxon>
        <taxon>Roseomonas</taxon>
    </lineage>
</organism>
<evidence type="ECO:0000256" key="1">
    <source>
        <dbReference type="SAM" id="MobiDB-lite"/>
    </source>
</evidence>
<dbReference type="EMBL" id="SNVJ01000020">
    <property type="protein sequence ID" value="MXP65334.1"/>
    <property type="molecule type" value="Genomic_DNA"/>
</dbReference>
<dbReference type="Proteomes" id="UP000460715">
    <property type="component" value="Unassembled WGS sequence"/>
</dbReference>
<name>A0A845BH04_9PROT</name>
<protein>
    <submittedName>
        <fullName evidence="2">Uncharacterized protein</fullName>
    </submittedName>
</protein>
<dbReference type="AlphaFoldDB" id="A0A845BH04"/>
<gene>
    <name evidence="2" type="ORF">E0493_18460</name>
</gene>
<sequence>MAEEEFRLLRCALALGQFEVRQLGEVAEVSENTAQSWVKRNRRLLVNDGPGEERAGGRPPSGTQRGRGRPRKCWRLAPGAAEQIEARLDGLFPTISRAGVENPRSTGHEEIILRAETAVRNWRATRRGDRDGEARMLRMAAEAAVRTAWEDLAELHQATAVVPQALVQELARVEAELGKGEVPEEPSLPEESIWLANRFEQMVEWLDLRFGGVALGERADRFVGSVLVARARQRERRPLLTAAALAGTVWSDEGLAERGCSPDFLRRCAVLTDLVPPAETLRDVTLAIERRPGRGLCADMQEIQAVVLGLTDRPWCARQVEACNWLWKLRVTNEWDAHLSPPVLRGLLAAPDVQLNHVFDLLDGSLRVAVQDPLSLARPGRLRASAYRKCQDMLTRFGALGGAALGTLSGERVLASFAMRRAPHPAAMAEARP</sequence>
<evidence type="ECO:0000313" key="3">
    <source>
        <dbReference type="Proteomes" id="UP000460715"/>
    </source>
</evidence>
<keyword evidence="3" id="KW-1185">Reference proteome</keyword>